<evidence type="ECO:0000256" key="2">
    <source>
        <dbReference type="ARBA" id="ARBA00022475"/>
    </source>
</evidence>
<evidence type="ECO:0000313" key="11">
    <source>
        <dbReference type="Proteomes" id="UP000236333"/>
    </source>
</evidence>
<organism evidence="10 11">
    <name type="scientific">Tetrabaena socialis</name>
    <dbReference type="NCBI Taxonomy" id="47790"/>
    <lineage>
        <taxon>Eukaryota</taxon>
        <taxon>Viridiplantae</taxon>
        <taxon>Chlorophyta</taxon>
        <taxon>core chlorophytes</taxon>
        <taxon>Chlorophyceae</taxon>
        <taxon>CS clade</taxon>
        <taxon>Chlamydomonadales</taxon>
        <taxon>Tetrabaenaceae</taxon>
        <taxon>Tetrabaena</taxon>
    </lineage>
</organism>
<dbReference type="PROSITE" id="PS51379">
    <property type="entry name" value="4FE4S_FER_2"/>
    <property type="match status" value="1"/>
</dbReference>
<dbReference type="GO" id="GO:0005524">
    <property type="term" value="F:ATP binding"/>
    <property type="evidence" value="ECO:0007669"/>
    <property type="project" value="InterPro"/>
</dbReference>
<dbReference type="InterPro" id="IPR002078">
    <property type="entry name" value="Sigma_54_int"/>
</dbReference>
<dbReference type="AlphaFoldDB" id="A0A2J7ZLP1"/>
<reference evidence="10 11" key="1">
    <citation type="journal article" date="2017" name="Mol. Biol. Evol.">
        <title>The 4-celled Tetrabaena socialis nuclear genome reveals the essential components for genetic control of cell number at the origin of multicellularity in the volvocine lineage.</title>
        <authorList>
            <person name="Featherston J."/>
            <person name="Arakaki Y."/>
            <person name="Hanschen E.R."/>
            <person name="Ferris P.J."/>
            <person name="Michod R.E."/>
            <person name="Olson B.J.S.C."/>
            <person name="Nozaki H."/>
            <person name="Durand P.M."/>
        </authorList>
    </citation>
    <scope>NUCLEOTIDE SEQUENCE [LARGE SCALE GENOMIC DNA]</scope>
    <source>
        <strain evidence="10 11">NIES-571</strain>
    </source>
</reference>
<gene>
    <name evidence="10" type="ORF">TSOC_012983</name>
</gene>
<keyword evidence="7" id="KW-0812">Transmembrane</keyword>
<protein>
    <submittedName>
        <fullName evidence="10">Nif-specific regulatory protein</fullName>
    </submittedName>
</protein>
<evidence type="ECO:0000256" key="5">
    <source>
        <dbReference type="ARBA" id="ARBA00023136"/>
    </source>
</evidence>
<keyword evidence="11" id="KW-1185">Reference proteome</keyword>
<feature type="transmembrane region" description="Helical" evidence="7">
    <location>
        <begin position="546"/>
        <end position="565"/>
    </location>
</feature>
<dbReference type="Pfam" id="PF25601">
    <property type="entry name" value="AAA_lid_14"/>
    <property type="match status" value="1"/>
</dbReference>
<keyword evidence="2" id="KW-1003">Cell membrane</keyword>
<proteinExistence type="predicted"/>
<evidence type="ECO:0000256" key="6">
    <source>
        <dbReference type="SAM" id="MobiDB-lite"/>
    </source>
</evidence>
<feature type="transmembrane region" description="Helical" evidence="7">
    <location>
        <begin position="518"/>
        <end position="534"/>
    </location>
</feature>
<evidence type="ECO:0000256" key="1">
    <source>
        <dbReference type="ARBA" id="ARBA00004236"/>
    </source>
</evidence>
<dbReference type="PANTHER" id="PTHR30224:SF4">
    <property type="entry name" value="ELECTRON TRANSPORT PROTEIN YCCM-RELATED"/>
    <property type="match status" value="1"/>
</dbReference>
<evidence type="ECO:0000259" key="8">
    <source>
        <dbReference type="PROSITE" id="PS50045"/>
    </source>
</evidence>
<sequence length="912" mass="96659">MADVHGARAGRSLLPAPARSGLLRGSFFGKADLRGQRIEGPRLPAPSAAGVGTLDGIPDPDAGEQAVALLRQLEKAEDDAELARRRARALAPFLVTAPKQGIVGSSKYADRLRKQVVEAARDAGRRVAARSWLRELKGEGNNLGRSATNLGPRAHGKPVLVFGEPGLQKSNVAALVHFGGRSRATPMAALDCSRMDSAGSELFGRGDRAGLVESLGDGTLLLKNLPPGLLPKLIRLCGEGTYRRATDAAEVAAAAAAAAAAGGPGALTSVDMPPDSVPPLRRARCRIIMTASRQVPQLDRVVNTIKVPPLRLRPADVKDLQRFYLAQAARQAGSGDATPRLAITPAALRQLESYGWPGNITEVAVVVERAVQQAGDAATQKGVRLTEEVFWFAKQAKDRFRLSLLAAYPPLRQLLRTSLWPDAINFKLTAYVYPLVVALLLWGPQVLRSDRLHNPMLTVFWDGWWPLVFVSFPLLGRVWCAVCPFMIYGELMQRWRTTTEMGLSWGPLRKWPRDSAERVGPAFLFSLFAAILVWEEVWDLPNSAALSGWLLIIITAGAVVFSSLFERRLWCRYLCPIGGMTGMFAKLAITEVRAKQGVCSGECTTYNCYKGGPATPPEGLESPGCPLYSHPAQLTDNRNCTMCMECLRACPNSSVDVRLRLPGADLWSGHTTSAAEVSLMFMLLGAVYLHSLPSLAAQLGLDPAALGLVGVTPQHMAVSVVVLAAPGLLAWGADAAGRSAALSAAAGASSYTSAGTGAGAEAVGGVTGLFAELASRLQAPEWGRTGAGGGSGGGAPPSATAVAAPFLSLSYGYMPLVWAATLGHYLRPLLAEGGRLLPISAAMVGWEDAQLPVAVADPAVITFLQGSLLLFGAGASAVLSRKLAAAPWRTFVPQLATISLLTVELWALILPH</sequence>
<dbReference type="Gene3D" id="1.10.8.60">
    <property type="match status" value="1"/>
</dbReference>
<evidence type="ECO:0000256" key="7">
    <source>
        <dbReference type="SAM" id="Phobius"/>
    </source>
</evidence>
<dbReference type="PROSITE" id="PS00198">
    <property type="entry name" value="4FE4S_FER_1"/>
    <property type="match status" value="1"/>
</dbReference>
<dbReference type="Proteomes" id="UP000236333">
    <property type="component" value="Unassembled WGS sequence"/>
</dbReference>
<keyword evidence="7" id="KW-1133">Transmembrane helix</keyword>
<feature type="transmembrane region" description="Helical" evidence="7">
    <location>
        <begin position="677"/>
        <end position="696"/>
    </location>
</feature>
<evidence type="ECO:0000256" key="4">
    <source>
        <dbReference type="ARBA" id="ARBA00022840"/>
    </source>
</evidence>
<name>A0A2J7ZLP1_9CHLO</name>
<feature type="transmembrane region" description="Helical" evidence="7">
    <location>
        <begin position="463"/>
        <end position="488"/>
    </location>
</feature>
<dbReference type="PROSITE" id="PS50045">
    <property type="entry name" value="SIGMA54_INTERACT_4"/>
    <property type="match status" value="1"/>
</dbReference>
<dbReference type="InterPro" id="IPR017896">
    <property type="entry name" value="4Fe4S_Fe-S-bd"/>
</dbReference>
<dbReference type="InterPro" id="IPR052378">
    <property type="entry name" value="NosR_regulator"/>
</dbReference>
<comment type="caution">
    <text evidence="10">The sequence shown here is derived from an EMBL/GenBank/DDBJ whole genome shotgun (WGS) entry which is preliminary data.</text>
</comment>
<feature type="region of interest" description="Disordered" evidence="6">
    <location>
        <begin position="38"/>
        <end position="57"/>
    </location>
</feature>
<dbReference type="PANTHER" id="PTHR30224">
    <property type="entry name" value="ELECTRON TRANSPORT PROTEIN"/>
    <property type="match status" value="1"/>
</dbReference>
<feature type="transmembrane region" description="Helical" evidence="7">
    <location>
        <begin position="424"/>
        <end position="443"/>
    </location>
</feature>
<dbReference type="InterPro" id="IPR058031">
    <property type="entry name" value="AAA_lid_NorR"/>
</dbReference>
<feature type="domain" description="4Fe-4S ferredoxin-type" evidence="9">
    <location>
        <begin position="631"/>
        <end position="660"/>
    </location>
</feature>
<dbReference type="SUPFAM" id="SSF54862">
    <property type="entry name" value="4Fe-4S ferredoxins"/>
    <property type="match status" value="1"/>
</dbReference>
<evidence type="ECO:0000259" key="9">
    <source>
        <dbReference type="PROSITE" id="PS51379"/>
    </source>
</evidence>
<evidence type="ECO:0000256" key="3">
    <source>
        <dbReference type="ARBA" id="ARBA00022741"/>
    </source>
</evidence>
<keyword evidence="5 7" id="KW-0472">Membrane</keyword>
<dbReference type="GO" id="GO:0005886">
    <property type="term" value="C:plasma membrane"/>
    <property type="evidence" value="ECO:0007669"/>
    <property type="project" value="UniProtKB-SubCell"/>
</dbReference>
<dbReference type="Pfam" id="PF12801">
    <property type="entry name" value="Fer4_5"/>
    <property type="match status" value="2"/>
</dbReference>
<dbReference type="InterPro" id="IPR027417">
    <property type="entry name" value="P-loop_NTPase"/>
</dbReference>
<dbReference type="OrthoDB" id="531141at2759"/>
<dbReference type="Pfam" id="PF00158">
    <property type="entry name" value="Sigma54_activat"/>
    <property type="match status" value="1"/>
</dbReference>
<evidence type="ECO:0000313" key="10">
    <source>
        <dbReference type="EMBL" id="PNH01184.1"/>
    </source>
</evidence>
<dbReference type="EMBL" id="PGGS01000985">
    <property type="protein sequence ID" value="PNH01184.1"/>
    <property type="molecule type" value="Genomic_DNA"/>
</dbReference>
<comment type="subcellular location">
    <subcellularLocation>
        <location evidence="1">Cell membrane</location>
    </subcellularLocation>
</comment>
<keyword evidence="3" id="KW-0547">Nucleotide-binding</keyword>
<dbReference type="SUPFAM" id="SSF52540">
    <property type="entry name" value="P-loop containing nucleoside triphosphate hydrolases"/>
    <property type="match status" value="1"/>
</dbReference>
<keyword evidence="4" id="KW-0067">ATP-binding</keyword>
<feature type="transmembrane region" description="Helical" evidence="7">
    <location>
        <begin position="716"/>
        <end position="733"/>
    </location>
</feature>
<feature type="domain" description="Sigma-54 factor interaction" evidence="8">
    <location>
        <begin position="102"/>
        <end position="372"/>
    </location>
</feature>
<dbReference type="GO" id="GO:0006355">
    <property type="term" value="P:regulation of DNA-templated transcription"/>
    <property type="evidence" value="ECO:0007669"/>
    <property type="project" value="InterPro"/>
</dbReference>
<dbReference type="InterPro" id="IPR017900">
    <property type="entry name" value="4Fe4S_Fe_S_CS"/>
</dbReference>
<accession>A0A2J7ZLP1</accession>
<dbReference type="Gene3D" id="3.40.50.300">
    <property type="entry name" value="P-loop containing nucleotide triphosphate hydrolases"/>
    <property type="match status" value="1"/>
</dbReference>